<sequence>MELMKPLRSRFAHAARPVQFGLAPITQAQREFGGVGDSTGNQPLVCNKYSRATMLTASYAIRAFMSK</sequence>
<gene>
    <name evidence="1" type="ORF">SKAU_G00406360</name>
</gene>
<dbReference type="EMBL" id="JAINUF010000021">
    <property type="protein sequence ID" value="KAJ8334997.1"/>
    <property type="molecule type" value="Genomic_DNA"/>
</dbReference>
<evidence type="ECO:0000313" key="2">
    <source>
        <dbReference type="Proteomes" id="UP001152622"/>
    </source>
</evidence>
<protein>
    <submittedName>
        <fullName evidence="1">Uncharacterized protein</fullName>
    </submittedName>
</protein>
<keyword evidence="2" id="KW-1185">Reference proteome</keyword>
<organism evidence="1 2">
    <name type="scientific">Synaphobranchus kaupii</name>
    <name type="common">Kaup's arrowtooth eel</name>
    <dbReference type="NCBI Taxonomy" id="118154"/>
    <lineage>
        <taxon>Eukaryota</taxon>
        <taxon>Metazoa</taxon>
        <taxon>Chordata</taxon>
        <taxon>Craniata</taxon>
        <taxon>Vertebrata</taxon>
        <taxon>Euteleostomi</taxon>
        <taxon>Actinopterygii</taxon>
        <taxon>Neopterygii</taxon>
        <taxon>Teleostei</taxon>
        <taxon>Anguilliformes</taxon>
        <taxon>Synaphobranchidae</taxon>
        <taxon>Synaphobranchus</taxon>
    </lineage>
</organism>
<dbReference type="AlphaFoldDB" id="A0A9Q1ICW7"/>
<dbReference type="Proteomes" id="UP001152622">
    <property type="component" value="Chromosome 21"/>
</dbReference>
<name>A0A9Q1ICW7_SYNKA</name>
<comment type="caution">
    <text evidence="1">The sequence shown here is derived from an EMBL/GenBank/DDBJ whole genome shotgun (WGS) entry which is preliminary data.</text>
</comment>
<evidence type="ECO:0000313" key="1">
    <source>
        <dbReference type="EMBL" id="KAJ8334997.1"/>
    </source>
</evidence>
<proteinExistence type="predicted"/>
<reference evidence="1" key="1">
    <citation type="journal article" date="2023" name="Science">
        <title>Genome structures resolve the early diversification of teleost fishes.</title>
        <authorList>
            <person name="Parey E."/>
            <person name="Louis A."/>
            <person name="Montfort J."/>
            <person name="Bouchez O."/>
            <person name="Roques C."/>
            <person name="Iampietro C."/>
            <person name="Lluch J."/>
            <person name="Castinel A."/>
            <person name="Donnadieu C."/>
            <person name="Desvignes T."/>
            <person name="Floi Bucao C."/>
            <person name="Jouanno E."/>
            <person name="Wen M."/>
            <person name="Mejri S."/>
            <person name="Dirks R."/>
            <person name="Jansen H."/>
            <person name="Henkel C."/>
            <person name="Chen W.J."/>
            <person name="Zahm M."/>
            <person name="Cabau C."/>
            <person name="Klopp C."/>
            <person name="Thompson A.W."/>
            <person name="Robinson-Rechavi M."/>
            <person name="Braasch I."/>
            <person name="Lecointre G."/>
            <person name="Bobe J."/>
            <person name="Postlethwait J.H."/>
            <person name="Berthelot C."/>
            <person name="Roest Crollius H."/>
            <person name="Guiguen Y."/>
        </authorList>
    </citation>
    <scope>NUCLEOTIDE SEQUENCE</scope>
    <source>
        <strain evidence="1">WJC10195</strain>
    </source>
</reference>
<accession>A0A9Q1ICW7</accession>